<dbReference type="InterPro" id="IPR003347">
    <property type="entry name" value="JmjC_dom"/>
</dbReference>
<feature type="domain" description="JmjN" evidence="17">
    <location>
        <begin position="170"/>
        <end position="211"/>
    </location>
</feature>
<dbReference type="SUPFAM" id="SSF57903">
    <property type="entry name" value="FYVE/PHD zinc finger"/>
    <property type="match status" value="2"/>
</dbReference>
<sequence length="1888" mass="211174">MAPSPPRTPGKSRKDLAASAEISGTSSGGIIPSTSDKDSPPTTRASSRTAQSVQPSGSTPTQHQNASSTPFNKADSTPPSLASPQSPSKRAPQPRKSKTDAIAALQTRSTSPGESDEEVEIAEEPSSEPFSSLTSLPPVTVPPDLDMKSLKMESPVVSLNPPRPFGLEDCPTFRPTPEQFKDPMAYINSISATAKDFGICKVVPPAGWKMPFVTDTKNFRFKTRVQRLNQIEAAARAKVNFLEQLYRYHKTQGHSRMSIPTINHKPVDLWLLRKEVTKLGGYEAVTRNKKWGDLGRLLGYTGIPGLSAQLKNAYTRVILPFEQFSEQVRNSPTMSPVSSRTQNPRLKTHQNIQKPGRMSHSVSAKADSPINRSERLSEPIEIPPSSPLSTSSSPLSEPPDDADMKDANGTSRSRRGKEKAETNNAMDEDEPAKGASDGKGVSEGLTSLNVEKSAHVRKGEQTCEICHKSNRGTEMLLCDGCDCGFHIFCLDPPLTAIPRGQWFCTTCLVGTNDFGFDEGEEHTLASFHARDLAFRKLWFERHPPKQPHVPGDLVNKIGNTDVSESDVEREFWRLVQTPNETVEIEYGADVHSTTHGSAMPSLETHPTEPYSRDGWNLNNMPINPDSLLRYIKSDISGMTVPWTYVGMIFSTFCWHNEDHYTYSINFMHWGETKTWYGIPGDDAEKFEAAIRQEAPDLFEAQPDLLFQLVTLMNPGRLREAGVRVYGCNQRAGEFVITLPKAYHCGFNHGFNFNEAVNFALPDWLPHGRACVQRYQEHRKLPVFSHDELLITITQYSQSIKTAVWLYDSLKEMVDREFRRREEIRAHIPDITEVHDDSDRTEEQSQCSVCNVFCYLSQISCQCSVRGVCLDHSDELCSCSPADRTLHLRFMDDELTDILSKVEERAMLPKAWQAKLQKTLGESSRPLLRLLRALLAEGERINYRLPELPSLRKFVQKANEWVESVNNMTVRKRKRPRKAKGRTSAVDSTPRFEPVEEPLEKPERRLSDVYQLLDEVDGLGFDCPEIALLRGLASQAEDLKTRSQRLLQLAKDDSDSDLPIQECDTVISEASSMNIYLEEVQDLERIVMRHKLLQDMADIDDAAVTLDEIRNLLARARACELPADNQYMKVLLAKQNAGDDWDQKAARVLAQPLKTIEELDEFENPESNVPVDPAVLDKLRAIRAKAKDFERQALQWLHPDDDDTPLPKVQEAIRLVTRAEKEFSIPAIRELRRTADFAADLEQRSEAVLKNRYQNREDSQIFDTMRKWGEYAREHLQKFQLPNFTKLEAQLESHELWMERLPWYCAEHKGGHGQPVLDDVLASTKPDDDTPPQDDFQTCICFEPVRPPPPGVTSDAVQCDHCYARFHGPCVLKGGSCPFCDHHHWNGTLHKERTYHYCFLPTILLSAPEITKNYSPAWRQLETIVSRVDRLSQLISAFLAFAATNHRPEFIPQVRHYMRKLFRIGFAVSPNPEVSYGLDLAGLHRILASQPAIFRPKKRRRPKFVFGSDVDKDWEDGTRCVCGGKKPEAAQYPKVECELCHRIYHEPCVLFDRSKSENGRLQCPLCSLKKLKPYPTAEIRVKYKEDTDPAMYVDVRLCLEKFSKELLRVQLPPPTAPTISIELIRFIPGSPESIMPAHSGNGPFTSVPPHHPGLPAPSHTPVAASQMPTPVWTANESAGPHATNGDTLLGKRKATDAHSPNTGSPTKRPSITPIANGVPMRSANGTMDTTWAAWTMPRYPVVANGVRHYSHTPNGDSHATGQTSPTNNRMAGVTQWHSAQHQAMYTPPVPPPIKTVATAPREIGKQASVVTQSPRALDPLSGPRIPQPGRNGAEPVAFPPTTHRELAPPNAISTPPSEAPPSASPRVRLYVTEPGRSLAGDAPPAIKSS</sequence>
<comment type="similarity">
    <text evidence="3">Belongs to the JARID1 histone demethylase family.</text>
</comment>
<evidence type="ECO:0000259" key="16">
    <source>
        <dbReference type="PROSITE" id="PS51011"/>
    </source>
</evidence>
<dbReference type="GO" id="GO:0008270">
    <property type="term" value="F:zinc ion binding"/>
    <property type="evidence" value="ECO:0007669"/>
    <property type="project" value="UniProtKB-KW"/>
</dbReference>
<dbReference type="EMBL" id="KV428010">
    <property type="protein sequence ID" value="KZT43004.1"/>
    <property type="molecule type" value="Genomic_DNA"/>
</dbReference>
<dbReference type="SMART" id="SM00501">
    <property type="entry name" value="BRIGHT"/>
    <property type="match status" value="1"/>
</dbReference>
<proteinExistence type="inferred from homology"/>
<dbReference type="InterPro" id="IPR001965">
    <property type="entry name" value="Znf_PHD"/>
</dbReference>
<comment type="subcellular location">
    <subcellularLocation>
        <location evidence="2">Nucleus</location>
    </subcellularLocation>
</comment>
<dbReference type="SUPFAM" id="SSF51197">
    <property type="entry name" value="Clavaminate synthase-like"/>
    <property type="match status" value="1"/>
</dbReference>
<dbReference type="PANTHER" id="PTHR10694">
    <property type="entry name" value="LYSINE-SPECIFIC DEMETHYLASE"/>
    <property type="match status" value="1"/>
</dbReference>
<dbReference type="PROSITE" id="PS51184">
    <property type="entry name" value="JMJC"/>
    <property type="match status" value="1"/>
</dbReference>
<dbReference type="CDD" id="cd15545">
    <property type="entry name" value="PHD_BAZ2A_like"/>
    <property type="match status" value="1"/>
</dbReference>
<dbReference type="InterPro" id="IPR004198">
    <property type="entry name" value="Znf_C5HC2"/>
</dbReference>
<keyword evidence="7 13" id="KW-0863">Zinc-finger</keyword>
<dbReference type="InterPro" id="IPR019786">
    <property type="entry name" value="Zinc_finger_PHD-type_CS"/>
</dbReference>
<dbReference type="STRING" id="1314776.A0A166HR84"/>
<feature type="compositionally biased region" description="Polar residues" evidence="14">
    <location>
        <begin position="1665"/>
        <end position="1675"/>
    </location>
</feature>
<evidence type="ECO:0000256" key="7">
    <source>
        <dbReference type="ARBA" id="ARBA00022771"/>
    </source>
</evidence>
<feature type="region of interest" description="Disordered" evidence="14">
    <location>
        <begin position="1633"/>
        <end position="1721"/>
    </location>
</feature>
<comment type="cofactor">
    <cofactor evidence="1">
        <name>Fe(2+)</name>
        <dbReference type="ChEBI" id="CHEBI:29033"/>
    </cofactor>
</comment>
<dbReference type="CDD" id="cd16100">
    <property type="entry name" value="ARID"/>
    <property type="match status" value="1"/>
</dbReference>
<dbReference type="Pfam" id="PF01388">
    <property type="entry name" value="ARID"/>
    <property type="match status" value="1"/>
</dbReference>
<dbReference type="InterPro" id="IPR013083">
    <property type="entry name" value="Znf_RING/FYVE/PHD"/>
</dbReference>
<evidence type="ECO:0000256" key="3">
    <source>
        <dbReference type="ARBA" id="ARBA00006801"/>
    </source>
</evidence>
<feature type="region of interest" description="Disordered" evidence="14">
    <location>
        <begin position="1"/>
        <end position="144"/>
    </location>
</feature>
<evidence type="ECO:0000313" key="19">
    <source>
        <dbReference type="EMBL" id="KZT43004.1"/>
    </source>
</evidence>
<feature type="compositionally biased region" description="Polar residues" evidence="14">
    <location>
        <begin position="1697"/>
        <end position="1708"/>
    </location>
</feature>
<dbReference type="SMART" id="SM00558">
    <property type="entry name" value="JmjC"/>
    <property type="match status" value="1"/>
</dbReference>
<dbReference type="InterPro" id="IPR001606">
    <property type="entry name" value="ARID_dom"/>
</dbReference>
<feature type="region of interest" description="Disordered" evidence="14">
    <location>
        <begin position="971"/>
        <end position="998"/>
    </location>
</feature>
<dbReference type="PROSITE" id="PS01359">
    <property type="entry name" value="ZF_PHD_1"/>
    <property type="match status" value="1"/>
</dbReference>
<dbReference type="EC" id="1.14.11.67" evidence="4"/>
<name>A0A166HR84_9AGAM</name>
<reference evidence="19 20" key="1">
    <citation type="journal article" date="2016" name="Mol. Biol. Evol.">
        <title>Comparative Genomics of Early-Diverging Mushroom-Forming Fungi Provides Insights into the Origins of Lignocellulose Decay Capabilities.</title>
        <authorList>
            <person name="Nagy L.G."/>
            <person name="Riley R."/>
            <person name="Tritt A."/>
            <person name="Adam C."/>
            <person name="Daum C."/>
            <person name="Floudas D."/>
            <person name="Sun H."/>
            <person name="Yadav J.S."/>
            <person name="Pangilinan J."/>
            <person name="Larsson K.H."/>
            <person name="Matsuura K."/>
            <person name="Barry K."/>
            <person name="Labutti K."/>
            <person name="Kuo R."/>
            <person name="Ohm R.A."/>
            <person name="Bhattacharya S.S."/>
            <person name="Shirouzu T."/>
            <person name="Yoshinaga Y."/>
            <person name="Martin F.M."/>
            <person name="Grigoriev I.V."/>
            <person name="Hibbett D.S."/>
        </authorList>
    </citation>
    <scope>NUCLEOTIDE SEQUENCE [LARGE SCALE GENOMIC DNA]</scope>
    <source>
        <strain evidence="19 20">HHB10207 ss-3</strain>
    </source>
</reference>
<dbReference type="OrthoDB" id="1678912at2759"/>
<dbReference type="InterPro" id="IPR011011">
    <property type="entry name" value="Znf_FYVE_PHD"/>
</dbReference>
<evidence type="ECO:0000256" key="2">
    <source>
        <dbReference type="ARBA" id="ARBA00004123"/>
    </source>
</evidence>
<dbReference type="SMART" id="SM00545">
    <property type="entry name" value="JmjN"/>
    <property type="match status" value="1"/>
</dbReference>
<comment type="catalytic activity">
    <reaction evidence="12">
        <text>N(6),N(6),N(6)-trimethyl-L-lysyl(4)-[histone H3] + 3 2-oxoglutarate + 3 O2 = L-lysyl(4)-[histone H3] + 3 formaldehyde + 3 succinate + 3 CO2</text>
        <dbReference type="Rhea" id="RHEA:60208"/>
        <dbReference type="Rhea" id="RHEA-COMP:15537"/>
        <dbReference type="Rhea" id="RHEA-COMP:15547"/>
        <dbReference type="ChEBI" id="CHEBI:15379"/>
        <dbReference type="ChEBI" id="CHEBI:16526"/>
        <dbReference type="ChEBI" id="CHEBI:16810"/>
        <dbReference type="ChEBI" id="CHEBI:16842"/>
        <dbReference type="ChEBI" id="CHEBI:29969"/>
        <dbReference type="ChEBI" id="CHEBI:30031"/>
        <dbReference type="ChEBI" id="CHEBI:61961"/>
        <dbReference type="EC" id="1.14.11.67"/>
    </reaction>
</comment>
<feature type="compositionally biased region" description="Polar residues" evidence="14">
    <location>
        <begin position="328"/>
        <end position="353"/>
    </location>
</feature>
<gene>
    <name evidence="19" type="ORF">SISSUDRAFT_1040893</name>
</gene>
<feature type="compositionally biased region" description="Polar residues" evidence="14">
    <location>
        <begin position="40"/>
        <end position="88"/>
    </location>
</feature>
<evidence type="ECO:0000256" key="14">
    <source>
        <dbReference type="SAM" id="MobiDB-lite"/>
    </source>
</evidence>
<feature type="domain" description="JmjC" evidence="18">
    <location>
        <begin position="609"/>
        <end position="775"/>
    </location>
</feature>
<organism evidence="19 20">
    <name type="scientific">Sistotremastrum suecicum HHB10207 ss-3</name>
    <dbReference type="NCBI Taxonomy" id="1314776"/>
    <lineage>
        <taxon>Eukaryota</taxon>
        <taxon>Fungi</taxon>
        <taxon>Dikarya</taxon>
        <taxon>Basidiomycota</taxon>
        <taxon>Agaricomycotina</taxon>
        <taxon>Agaricomycetes</taxon>
        <taxon>Sistotremastrales</taxon>
        <taxon>Sistotremastraceae</taxon>
        <taxon>Sistotremastrum</taxon>
    </lineage>
</organism>
<evidence type="ECO:0000313" key="20">
    <source>
        <dbReference type="Proteomes" id="UP000076798"/>
    </source>
</evidence>
<feature type="domain" description="PHD-type" evidence="15">
    <location>
        <begin position="460"/>
        <end position="510"/>
    </location>
</feature>
<dbReference type="Pfam" id="PF00628">
    <property type="entry name" value="PHD"/>
    <property type="match status" value="1"/>
</dbReference>
<feature type="compositionally biased region" description="Acidic residues" evidence="14">
    <location>
        <begin position="114"/>
        <end position="126"/>
    </location>
</feature>
<keyword evidence="8" id="KW-0862">Zinc</keyword>
<dbReference type="Proteomes" id="UP000076798">
    <property type="component" value="Unassembled WGS sequence"/>
</dbReference>
<dbReference type="PROSITE" id="PS51183">
    <property type="entry name" value="JMJN"/>
    <property type="match status" value="1"/>
</dbReference>
<dbReference type="Pfam" id="PF02928">
    <property type="entry name" value="zf-C5HC2"/>
    <property type="match status" value="1"/>
</dbReference>
<keyword evidence="11" id="KW-0539">Nucleus</keyword>
<dbReference type="GO" id="GO:0005634">
    <property type="term" value="C:nucleus"/>
    <property type="evidence" value="ECO:0007669"/>
    <property type="project" value="UniProtKB-SubCell"/>
</dbReference>
<feature type="region of interest" description="Disordered" evidence="14">
    <location>
        <begin position="1806"/>
        <end position="1888"/>
    </location>
</feature>
<feature type="region of interest" description="Disordered" evidence="14">
    <location>
        <begin position="328"/>
        <end position="443"/>
    </location>
</feature>
<keyword evidence="10" id="KW-0408">Iron</keyword>
<protein>
    <recommendedName>
        <fullName evidence="4">[histone H3]-trimethyl-L-lysine(4) demethylase</fullName>
        <ecNumber evidence="4">1.14.11.67</ecNumber>
    </recommendedName>
</protein>
<evidence type="ECO:0000256" key="10">
    <source>
        <dbReference type="ARBA" id="ARBA00023004"/>
    </source>
</evidence>
<dbReference type="FunFam" id="2.60.120.650:FF:000014">
    <property type="entry name" value="PHD transcription factor (Rum1)"/>
    <property type="match status" value="1"/>
</dbReference>
<evidence type="ECO:0000256" key="1">
    <source>
        <dbReference type="ARBA" id="ARBA00001954"/>
    </source>
</evidence>
<dbReference type="PROSITE" id="PS50016">
    <property type="entry name" value="ZF_PHD_2"/>
    <property type="match status" value="1"/>
</dbReference>
<evidence type="ECO:0000256" key="8">
    <source>
        <dbReference type="ARBA" id="ARBA00022833"/>
    </source>
</evidence>
<dbReference type="GO" id="GO:0000785">
    <property type="term" value="C:chromatin"/>
    <property type="evidence" value="ECO:0007669"/>
    <property type="project" value="TreeGrafter"/>
</dbReference>
<dbReference type="InterPro" id="IPR003349">
    <property type="entry name" value="JmjN"/>
</dbReference>
<evidence type="ECO:0000259" key="17">
    <source>
        <dbReference type="PROSITE" id="PS51183"/>
    </source>
</evidence>
<dbReference type="GO" id="GO:0034647">
    <property type="term" value="F:histone H3K4me/H3K4me2/H3K4me3 demethylase activity"/>
    <property type="evidence" value="ECO:0007669"/>
    <property type="project" value="UniProtKB-EC"/>
</dbReference>
<dbReference type="Gene3D" id="2.60.120.650">
    <property type="entry name" value="Cupin"/>
    <property type="match status" value="1"/>
</dbReference>
<dbReference type="SUPFAM" id="SSF46774">
    <property type="entry name" value="ARID-like"/>
    <property type="match status" value="1"/>
</dbReference>
<evidence type="ECO:0000256" key="12">
    <source>
        <dbReference type="ARBA" id="ARBA00048734"/>
    </source>
</evidence>
<evidence type="ECO:0000259" key="18">
    <source>
        <dbReference type="PROSITE" id="PS51184"/>
    </source>
</evidence>
<dbReference type="PROSITE" id="PS51011">
    <property type="entry name" value="ARID"/>
    <property type="match status" value="1"/>
</dbReference>
<dbReference type="PANTHER" id="PTHR10694:SF33">
    <property type="entry name" value="LYSINE-SPECIFIC DEMETHYLASE 5"/>
    <property type="match status" value="1"/>
</dbReference>
<evidence type="ECO:0000259" key="15">
    <source>
        <dbReference type="PROSITE" id="PS50016"/>
    </source>
</evidence>
<accession>A0A166HR84</accession>
<dbReference type="Pfam" id="PF02373">
    <property type="entry name" value="JmjC"/>
    <property type="match status" value="1"/>
</dbReference>
<keyword evidence="6" id="KW-0677">Repeat</keyword>
<dbReference type="InterPro" id="IPR019787">
    <property type="entry name" value="Znf_PHD-finger"/>
</dbReference>
<evidence type="ECO:0000256" key="9">
    <source>
        <dbReference type="ARBA" id="ARBA00023002"/>
    </source>
</evidence>
<keyword evidence="20" id="KW-1185">Reference proteome</keyword>
<dbReference type="InterPro" id="IPR013637">
    <property type="entry name" value="Lys_sp_deMease-like_dom"/>
</dbReference>
<evidence type="ECO:0000256" key="4">
    <source>
        <dbReference type="ARBA" id="ARBA00012902"/>
    </source>
</evidence>
<evidence type="ECO:0000256" key="11">
    <source>
        <dbReference type="ARBA" id="ARBA00023242"/>
    </source>
</evidence>
<dbReference type="Gene3D" id="3.30.40.10">
    <property type="entry name" value="Zinc/RING finger domain, C3HC4 (zinc finger)"/>
    <property type="match status" value="2"/>
</dbReference>
<dbReference type="SMART" id="SM00249">
    <property type="entry name" value="PHD"/>
    <property type="match status" value="3"/>
</dbReference>
<keyword evidence="9" id="KW-0560">Oxidoreductase</keyword>
<dbReference type="Gene3D" id="1.10.150.60">
    <property type="entry name" value="ARID DNA-binding domain"/>
    <property type="match status" value="1"/>
</dbReference>
<evidence type="ECO:0000256" key="13">
    <source>
        <dbReference type="PROSITE-ProRule" id="PRU00146"/>
    </source>
</evidence>
<evidence type="ECO:0000256" key="6">
    <source>
        <dbReference type="ARBA" id="ARBA00022737"/>
    </source>
</evidence>
<keyword evidence="5" id="KW-0479">Metal-binding</keyword>
<feature type="domain" description="ARID" evidence="16">
    <location>
        <begin position="235"/>
        <end position="326"/>
    </location>
</feature>
<dbReference type="FunFam" id="1.10.150.60:FF:000016">
    <property type="entry name" value="Putative Lysine-specific demethylase 5B"/>
    <property type="match status" value="1"/>
</dbReference>
<feature type="compositionally biased region" description="Basic residues" evidence="14">
    <location>
        <begin position="971"/>
        <end position="980"/>
    </location>
</feature>
<dbReference type="Pfam" id="PF08429">
    <property type="entry name" value="PLU-1"/>
    <property type="match status" value="1"/>
</dbReference>
<dbReference type="GO" id="GO:0006355">
    <property type="term" value="P:regulation of DNA-templated transcription"/>
    <property type="evidence" value="ECO:0007669"/>
    <property type="project" value="TreeGrafter"/>
</dbReference>
<evidence type="ECO:0000256" key="5">
    <source>
        <dbReference type="ARBA" id="ARBA00022723"/>
    </source>
</evidence>
<feature type="compositionally biased region" description="Low complexity" evidence="14">
    <location>
        <begin position="17"/>
        <end position="34"/>
    </location>
</feature>
<dbReference type="InterPro" id="IPR048615">
    <property type="entry name" value="KDM5_C-hel"/>
</dbReference>
<dbReference type="Pfam" id="PF21323">
    <property type="entry name" value="KDM5_C-hel"/>
    <property type="match status" value="1"/>
</dbReference>
<dbReference type="SMART" id="SM01014">
    <property type="entry name" value="ARID"/>
    <property type="match status" value="1"/>
</dbReference>
<dbReference type="InterPro" id="IPR036431">
    <property type="entry name" value="ARID_dom_sf"/>
</dbReference>
<dbReference type="GO" id="GO:0003677">
    <property type="term" value="F:DNA binding"/>
    <property type="evidence" value="ECO:0007669"/>
    <property type="project" value="InterPro"/>
</dbReference>
<dbReference type="Pfam" id="PF02375">
    <property type="entry name" value="JmjN"/>
    <property type="match status" value="1"/>
</dbReference>